<dbReference type="PANTHER" id="PTHR43877:SF2">
    <property type="entry name" value="AMINOALKYLPHOSPHONATE N-ACETYLTRANSFERASE-RELATED"/>
    <property type="match status" value="1"/>
</dbReference>
<dbReference type="InterPro" id="IPR050832">
    <property type="entry name" value="Bact_Acetyltransf"/>
</dbReference>
<evidence type="ECO:0000259" key="3">
    <source>
        <dbReference type="PROSITE" id="PS51186"/>
    </source>
</evidence>
<keyword evidence="2" id="KW-0012">Acyltransferase</keyword>
<accession>A0A480ANX4</accession>
<reference evidence="5" key="1">
    <citation type="submission" date="2019-03" db="EMBL/GenBank/DDBJ databases">
        <title>Aquabacterium pictum sp.nov., the first bacteriochlorophyll a-containing freshwater bacterium in the genus Aquabacterium of the class Betaproteobacteria.</title>
        <authorList>
            <person name="Hirose S."/>
            <person name="Tank M."/>
            <person name="Hara E."/>
            <person name="Tamaki H."/>
            <person name="Takaichi S."/>
            <person name="Haruta S."/>
            <person name="Hanada S."/>
        </authorList>
    </citation>
    <scope>NUCLEOTIDE SEQUENCE [LARGE SCALE GENOMIC DNA]</scope>
    <source>
        <strain evidence="5">W35</strain>
    </source>
</reference>
<dbReference type="CDD" id="cd04301">
    <property type="entry name" value="NAT_SF"/>
    <property type="match status" value="1"/>
</dbReference>
<dbReference type="InterPro" id="IPR000182">
    <property type="entry name" value="GNAT_dom"/>
</dbReference>
<evidence type="ECO:0000313" key="4">
    <source>
        <dbReference type="EMBL" id="GCL61365.1"/>
    </source>
</evidence>
<dbReference type="Pfam" id="PF00583">
    <property type="entry name" value="Acetyltransf_1"/>
    <property type="match status" value="1"/>
</dbReference>
<sequence length="160" mass="17108">MHAELVIRSERPDQPEVLALLDALDTYLAGLYAPEDNHILGVQQLLAEDVLFLVARRGGAAVGCGAARRMPAEPDTGGMAYGEIKRMFVAPAQRGQRIAEAMLAQLEAGLRSDGIPQALLETGGDQAEALRLYRRAGYAVRGPFGGYPDNGLSVFMAKAL</sequence>
<dbReference type="OrthoDB" id="9803233at2"/>
<dbReference type="Proteomes" id="UP000301751">
    <property type="component" value="Unassembled WGS sequence"/>
</dbReference>
<dbReference type="PANTHER" id="PTHR43877">
    <property type="entry name" value="AMINOALKYLPHOSPHONATE N-ACETYLTRANSFERASE-RELATED-RELATED"/>
    <property type="match status" value="1"/>
</dbReference>
<dbReference type="RefSeq" id="WP_137731123.1">
    <property type="nucleotide sequence ID" value="NZ_BJCL01000001.1"/>
</dbReference>
<dbReference type="AlphaFoldDB" id="A0A480ANX4"/>
<protein>
    <submittedName>
        <fullName evidence="4">N-acetyltransferase</fullName>
    </submittedName>
</protein>
<dbReference type="PROSITE" id="PS51186">
    <property type="entry name" value="GNAT"/>
    <property type="match status" value="1"/>
</dbReference>
<dbReference type="EMBL" id="BJCL01000001">
    <property type="protein sequence ID" value="GCL61365.1"/>
    <property type="molecule type" value="Genomic_DNA"/>
</dbReference>
<proteinExistence type="predicted"/>
<evidence type="ECO:0000256" key="2">
    <source>
        <dbReference type="ARBA" id="ARBA00023315"/>
    </source>
</evidence>
<evidence type="ECO:0000256" key="1">
    <source>
        <dbReference type="ARBA" id="ARBA00022679"/>
    </source>
</evidence>
<feature type="domain" description="N-acetyltransferase" evidence="3">
    <location>
        <begin position="5"/>
        <end position="160"/>
    </location>
</feature>
<keyword evidence="1 4" id="KW-0808">Transferase</keyword>
<dbReference type="Gene3D" id="3.40.630.30">
    <property type="match status" value="1"/>
</dbReference>
<gene>
    <name evidence="4" type="ORF">AQPW35_04460</name>
</gene>
<comment type="caution">
    <text evidence="4">The sequence shown here is derived from an EMBL/GenBank/DDBJ whole genome shotgun (WGS) entry which is preliminary data.</text>
</comment>
<keyword evidence="5" id="KW-1185">Reference proteome</keyword>
<dbReference type="GO" id="GO:0016747">
    <property type="term" value="F:acyltransferase activity, transferring groups other than amino-acyl groups"/>
    <property type="evidence" value="ECO:0007669"/>
    <property type="project" value="InterPro"/>
</dbReference>
<name>A0A480ANX4_9BURK</name>
<organism evidence="4 5">
    <name type="scientific">Pseudaquabacterium pictum</name>
    <dbReference type="NCBI Taxonomy" id="2315236"/>
    <lineage>
        <taxon>Bacteria</taxon>
        <taxon>Pseudomonadati</taxon>
        <taxon>Pseudomonadota</taxon>
        <taxon>Betaproteobacteria</taxon>
        <taxon>Burkholderiales</taxon>
        <taxon>Sphaerotilaceae</taxon>
        <taxon>Pseudaquabacterium</taxon>
    </lineage>
</organism>
<dbReference type="SUPFAM" id="SSF55729">
    <property type="entry name" value="Acyl-CoA N-acyltransferases (Nat)"/>
    <property type="match status" value="1"/>
</dbReference>
<dbReference type="InterPro" id="IPR016181">
    <property type="entry name" value="Acyl_CoA_acyltransferase"/>
</dbReference>
<evidence type="ECO:0000313" key="5">
    <source>
        <dbReference type="Proteomes" id="UP000301751"/>
    </source>
</evidence>